<dbReference type="SUPFAM" id="SSF56425">
    <property type="entry name" value="Succinate dehydrogenase/fumarate reductase flavoprotein, catalytic domain"/>
    <property type="match status" value="1"/>
</dbReference>
<accession>A0ABN1TYA9</accession>
<keyword evidence="3" id="KW-0274">FAD</keyword>
<name>A0ABN1TYA9_9ACTN</name>
<dbReference type="PRINTS" id="PR00411">
    <property type="entry name" value="PNDRDTASEI"/>
</dbReference>
<feature type="domain" description="FAD-dependent oxidoreductase 2 FAD-binding" evidence="5">
    <location>
        <begin position="4"/>
        <end position="453"/>
    </location>
</feature>
<dbReference type="InterPro" id="IPR027477">
    <property type="entry name" value="Succ_DH/fumarate_Rdtase_cat_sf"/>
</dbReference>
<dbReference type="InterPro" id="IPR036188">
    <property type="entry name" value="FAD/NAD-bd_sf"/>
</dbReference>
<dbReference type="RefSeq" id="WP_343995653.1">
    <property type="nucleotide sequence ID" value="NZ_BAAALG010000011.1"/>
</dbReference>
<evidence type="ECO:0000256" key="2">
    <source>
        <dbReference type="ARBA" id="ARBA00022630"/>
    </source>
</evidence>
<gene>
    <name evidence="6" type="ORF">GCM10009668_30300</name>
</gene>
<comment type="caution">
    <text evidence="6">The sequence shown here is derived from an EMBL/GenBank/DDBJ whole genome shotgun (WGS) entry which is preliminary data.</text>
</comment>
<evidence type="ECO:0000256" key="1">
    <source>
        <dbReference type="ARBA" id="ARBA00001974"/>
    </source>
</evidence>
<evidence type="ECO:0000259" key="5">
    <source>
        <dbReference type="Pfam" id="PF00890"/>
    </source>
</evidence>
<dbReference type="InterPro" id="IPR003953">
    <property type="entry name" value="FAD-dep_OxRdtase_2_FAD-bd"/>
</dbReference>
<dbReference type="InterPro" id="IPR050315">
    <property type="entry name" value="FAD-oxidoreductase_2"/>
</dbReference>
<reference evidence="6 7" key="1">
    <citation type="journal article" date="2019" name="Int. J. Syst. Evol. Microbiol.">
        <title>The Global Catalogue of Microorganisms (GCM) 10K type strain sequencing project: providing services to taxonomists for standard genome sequencing and annotation.</title>
        <authorList>
            <consortium name="The Broad Institute Genomics Platform"/>
            <consortium name="The Broad Institute Genome Sequencing Center for Infectious Disease"/>
            <person name="Wu L."/>
            <person name="Ma J."/>
        </authorList>
    </citation>
    <scope>NUCLEOTIDE SEQUENCE [LARGE SCALE GENOMIC DNA]</scope>
    <source>
        <strain evidence="6 7">JCM 13008</strain>
    </source>
</reference>
<dbReference type="Proteomes" id="UP001501581">
    <property type="component" value="Unassembled WGS sequence"/>
</dbReference>
<proteinExistence type="predicted"/>
<protein>
    <recommendedName>
        <fullName evidence="5">FAD-dependent oxidoreductase 2 FAD-binding domain-containing protein</fullName>
    </recommendedName>
</protein>
<dbReference type="EMBL" id="BAAALG010000011">
    <property type="protein sequence ID" value="GAA1108131.1"/>
    <property type="molecule type" value="Genomic_DNA"/>
</dbReference>
<dbReference type="PANTHER" id="PTHR43400">
    <property type="entry name" value="FUMARATE REDUCTASE"/>
    <property type="match status" value="1"/>
</dbReference>
<keyword evidence="2" id="KW-0285">Flavoprotein</keyword>
<evidence type="ECO:0000313" key="7">
    <source>
        <dbReference type="Proteomes" id="UP001501581"/>
    </source>
</evidence>
<keyword evidence="4" id="KW-0560">Oxidoreductase</keyword>
<dbReference type="Pfam" id="PF00890">
    <property type="entry name" value="FAD_binding_2"/>
    <property type="match status" value="1"/>
</dbReference>
<dbReference type="PANTHER" id="PTHR43400:SF10">
    <property type="entry name" value="3-OXOSTEROID 1-DEHYDROGENASE"/>
    <property type="match status" value="1"/>
</dbReference>
<dbReference type="Gene3D" id="3.50.50.60">
    <property type="entry name" value="FAD/NAD(P)-binding domain"/>
    <property type="match status" value="1"/>
</dbReference>
<dbReference type="Gene3D" id="3.90.700.10">
    <property type="entry name" value="Succinate dehydrogenase/fumarate reductase flavoprotein, catalytic domain"/>
    <property type="match status" value="1"/>
</dbReference>
<evidence type="ECO:0000313" key="6">
    <source>
        <dbReference type="EMBL" id="GAA1108131.1"/>
    </source>
</evidence>
<evidence type="ECO:0000256" key="3">
    <source>
        <dbReference type="ARBA" id="ARBA00022827"/>
    </source>
</evidence>
<evidence type="ECO:0000256" key="4">
    <source>
        <dbReference type="ARBA" id="ARBA00023002"/>
    </source>
</evidence>
<dbReference type="SUPFAM" id="SSF51905">
    <property type="entry name" value="FAD/NAD(P)-binding domain"/>
    <property type="match status" value="1"/>
</dbReference>
<sequence>MTVDVLVVGAGAAGLATALAAARGGARVLVVEKDQRLGGTLHLSGGHLAAAGSRRQRQRGIVDSPAEHLDDIARISGASARADLTQLVAEHAAETVDRLEEAGFAFAAETPRIVYGHEPYRIARTVYGVDEGLSILAVLEQELARAQAAGQALEVWTQAPVTGLLQSDGDSDGGGAVVGVEVLRGGREVAVRATAVVLATGGYGADAELFTELEGVPLVSAAARTSTGDGIHLGRSVGAALQGQGSYLPTFGGLPDPVSPGRANWHDRQRLTSERPPVEIYVDRDGNRWVAEDEPSIDEKERALVGVAEQTFWTVFDDAALDGATGERQIVVGKEPDQVRAMANTRPGVHAAATLGELAQLAGIDPAGLAATVARYNDAVARGEDAEFGRRHLPSPIATAPFYALRNHAVTLVTFQGLDVDAECAVRRADGEVITGLHAVGEVIGAAATCGNSFCSGMLLTPALTLGRLLGERLAASVRDGGTGR</sequence>
<keyword evidence="7" id="KW-1185">Reference proteome</keyword>
<comment type="cofactor">
    <cofactor evidence="1">
        <name>FAD</name>
        <dbReference type="ChEBI" id="CHEBI:57692"/>
    </cofactor>
</comment>
<organism evidence="6 7">
    <name type="scientific">Nocardioides dubius</name>
    <dbReference type="NCBI Taxonomy" id="317019"/>
    <lineage>
        <taxon>Bacteria</taxon>
        <taxon>Bacillati</taxon>
        <taxon>Actinomycetota</taxon>
        <taxon>Actinomycetes</taxon>
        <taxon>Propionibacteriales</taxon>
        <taxon>Nocardioidaceae</taxon>
        <taxon>Nocardioides</taxon>
    </lineage>
</organism>